<evidence type="ECO:0008006" key="3">
    <source>
        <dbReference type="Google" id="ProtNLM"/>
    </source>
</evidence>
<gene>
    <name evidence="1" type="ORF">FD145_1503</name>
</gene>
<dbReference type="EMBL" id="WPAF01000038">
    <property type="protein sequence ID" value="KAF0132968.1"/>
    <property type="molecule type" value="Genomic_DNA"/>
</dbReference>
<organism evidence="1 2">
    <name type="scientific">Candidatus Saganbacteria bacterium</name>
    <dbReference type="NCBI Taxonomy" id="2575572"/>
    <lineage>
        <taxon>Bacteria</taxon>
        <taxon>Bacillati</taxon>
        <taxon>Saganbacteria</taxon>
    </lineage>
</organism>
<dbReference type="InterPro" id="IPR007438">
    <property type="entry name" value="DUF488"/>
</dbReference>
<proteinExistence type="predicted"/>
<dbReference type="AlphaFoldDB" id="A0A833KZX0"/>
<accession>A0A833KZX0</accession>
<dbReference type="Pfam" id="PF04343">
    <property type="entry name" value="DUF488"/>
    <property type="match status" value="1"/>
</dbReference>
<evidence type="ECO:0000313" key="1">
    <source>
        <dbReference type="EMBL" id="KAF0132968.1"/>
    </source>
</evidence>
<sequence>MSNIIYTIGHSTILVEELFDLLKQYNITTLADIRSVPYSQFASQFNREPMEQLCHRNGINYLFLGDSLGGKPGISSVGNNGSKMDYDYISQQNYYLLGIDKLLSLIGNYRICLMCSEGLPDKCHRNLLVSKTLEKEGISVLHILPDGKTINSSELNLIKNKGQLVLF</sequence>
<protein>
    <recommendedName>
        <fullName evidence="3">DUF488 domain-containing protein</fullName>
    </recommendedName>
</protein>
<evidence type="ECO:0000313" key="2">
    <source>
        <dbReference type="Proteomes" id="UP000488506"/>
    </source>
</evidence>
<dbReference type="InterPro" id="IPR014519">
    <property type="entry name" value="UCP024492"/>
</dbReference>
<dbReference type="PANTHER" id="PTHR39337">
    <property type="entry name" value="BLR5642 PROTEIN"/>
    <property type="match status" value="1"/>
</dbReference>
<dbReference type="PANTHER" id="PTHR39337:SF1">
    <property type="entry name" value="BLR5642 PROTEIN"/>
    <property type="match status" value="1"/>
</dbReference>
<reference evidence="1 2" key="1">
    <citation type="submission" date="2019-12" db="EMBL/GenBank/DDBJ databases">
        <authorList>
            <person name="Wolfe R."/>
            <person name="Danczak R."/>
            <person name="Wilkins M."/>
        </authorList>
    </citation>
    <scope>NUCLEOTIDE SEQUENCE [LARGE SCALE GENOMIC DNA]</scope>
    <source>
        <strain evidence="1">X2_MaxBin.013</strain>
    </source>
</reference>
<name>A0A833KZX0_UNCSA</name>
<dbReference type="Proteomes" id="UP000488506">
    <property type="component" value="Unassembled WGS sequence"/>
</dbReference>
<dbReference type="PIRSF" id="PIRSF024492">
    <property type="entry name" value="UCP024492"/>
    <property type="match status" value="1"/>
</dbReference>
<comment type="caution">
    <text evidence="1">The sequence shown here is derived from an EMBL/GenBank/DDBJ whole genome shotgun (WGS) entry which is preliminary data.</text>
</comment>